<gene>
    <name evidence="1" type="ORF">Tco_1040824</name>
</gene>
<keyword evidence="2" id="KW-1185">Reference proteome</keyword>
<evidence type="ECO:0000313" key="2">
    <source>
        <dbReference type="Proteomes" id="UP001151760"/>
    </source>
</evidence>
<reference evidence="1" key="2">
    <citation type="submission" date="2022-01" db="EMBL/GenBank/DDBJ databases">
        <authorList>
            <person name="Yamashiro T."/>
            <person name="Shiraishi A."/>
            <person name="Satake H."/>
            <person name="Nakayama K."/>
        </authorList>
    </citation>
    <scope>NUCLEOTIDE SEQUENCE</scope>
</reference>
<proteinExistence type="predicted"/>
<sequence length="111" mass="11923">MNESVFVTLSNIVAITTVPVDSINTGDESIDSENLLEHVSAAVLARESYYWNQPPQSSTARGGEKLIVTRCESPCVFKQSLSEFGTGKGLCDSVTDPSLSSMSVRQHLSGL</sequence>
<dbReference type="EMBL" id="BQNB010018411">
    <property type="protein sequence ID" value="GJT74099.1"/>
    <property type="molecule type" value="Genomic_DNA"/>
</dbReference>
<evidence type="ECO:0000313" key="1">
    <source>
        <dbReference type="EMBL" id="GJT74099.1"/>
    </source>
</evidence>
<dbReference type="Proteomes" id="UP001151760">
    <property type="component" value="Unassembled WGS sequence"/>
</dbReference>
<name>A0ABQ5GFA3_9ASTR</name>
<comment type="caution">
    <text evidence="1">The sequence shown here is derived from an EMBL/GenBank/DDBJ whole genome shotgun (WGS) entry which is preliminary data.</text>
</comment>
<accession>A0ABQ5GFA3</accession>
<organism evidence="1 2">
    <name type="scientific">Tanacetum coccineum</name>
    <dbReference type="NCBI Taxonomy" id="301880"/>
    <lineage>
        <taxon>Eukaryota</taxon>
        <taxon>Viridiplantae</taxon>
        <taxon>Streptophyta</taxon>
        <taxon>Embryophyta</taxon>
        <taxon>Tracheophyta</taxon>
        <taxon>Spermatophyta</taxon>
        <taxon>Magnoliopsida</taxon>
        <taxon>eudicotyledons</taxon>
        <taxon>Gunneridae</taxon>
        <taxon>Pentapetalae</taxon>
        <taxon>asterids</taxon>
        <taxon>campanulids</taxon>
        <taxon>Asterales</taxon>
        <taxon>Asteraceae</taxon>
        <taxon>Asteroideae</taxon>
        <taxon>Anthemideae</taxon>
        <taxon>Anthemidinae</taxon>
        <taxon>Tanacetum</taxon>
    </lineage>
</organism>
<reference evidence="1" key="1">
    <citation type="journal article" date="2022" name="Int. J. Mol. Sci.">
        <title>Draft Genome of Tanacetum Coccineum: Genomic Comparison of Closely Related Tanacetum-Family Plants.</title>
        <authorList>
            <person name="Yamashiro T."/>
            <person name="Shiraishi A."/>
            <person name="Nakayama K."/>
            <person name="Satake H."/>
        </authorList>
    </citation>
    <scope>NUCLEOTIDE SEQUENCE</scope>
</reference>
<protein>
    <submittedName>
        <fullName evidence="1">Uncharacterized protein</fullName>
    </submittedName>
</protein>